<accession>A0ABP9QBB1</accession>
<comment type="similarity">
    <text evidence="7">Belongs to the binding-protein-dependent transport system permease family.</text>
</comment>
<dbReference type="EMBL" id="BAABIB010000049">
    <property type="protein sequence ID" value="GAA5159067.1"/>
    <property type="molecule type" value="Genomic_DNA"/>
</dbReference>
<dbReference type="PROSITE" id="PS50928">
    <property type="entry name" value="ABC_TM1"/>
    <property type="match status" value="1"/>
</dbReference>
<gene>
    <name evidence="9" type="ORF">GCM10023214_21060</name>
</gene>
<keyword evidence="3" id="KW-1003">Cell membrane</keyword>
<dbReference type="InterPro" id="IPR035906">
    <property type="entry name" value="MetI-like_sf"/>
</dbReference>
<protein>
    <submittedName>
        <fullName evidence="9">Sugar ABC transporter permease</fullName>
    </submittedName>
</protein>
<evidence type="ECO:0000256" key="2">
    <source>
        <dbReference type="ARBA" id="ARBA00022448"/>
    </source>
</evidence>
<feature type="transmembrane region" description="Helical" evidence="7">
    <location>
        <begin position="253"/>
        <end position="273"/>
    </location>
</feature>
<evidence type="ECO:0000256" key="1">
    <source>
        <dbReference type="ARBA" id="ARBA00004651"/>
    </source>
</evidence>
<evidence type="ECO:0000256" key="5">
    <source>
        <dbReference type="ARBA" id="ARBA00022989"/>
    </source>
</evidence>
<evidence type="ECO:0000313" key="9">
    <source>
        <dbReference type="EMBL" id="GAA5159067.1"/>
    </source>
</evidence>
<comment type="caution">
    <text evidence="9">The sequence shown here is derived from an EMBL/GenBank/DDBJ whole genome shotgun (WGS) entry which is preliminary data.</text>
</comment>
<evidence type="ECO:0000259" key="8">
    <source>
        <dbReference type="PROSITE" id="PS50928"/>
    </source>
</evidence>
<keyword evidence="6 7" id="KW-0472">Membrane</keyword>
<keyword evidence="4 7" id="KW-0812">Transmembrane</keyword>
<feature type="transmembrane region" description="Helical" evidence="7">
    <location>
        <begin position="64"/>
        <end position="85"/>
    </location>
</feature>
<keyword evidence="10" id="KW-1185">Reference proteome</keyword>
<evidence type="ECO:0000256" key="4">
    <source>
        <dbReference type="ARBA" id="ARBA00022692"/>
    </source>
</evidence>
<evidence type="ECO:0000256" key="6">
    <source>
        <dbReference type="ARBA" id="ARBA00023136"/>
    </source>
</evidence>
<feature type="transmembrane region" description="Helical" evidence="7">
    <location>
        <begin position="97"/>
        <end position="117"/>
    </location>
</feature>
<organism evidence="9 10">
    <name type="scientific">Amycolatopsis dongchuanensis</name>
    <dbReference type="NCBI Taxonomy" id="1070866"/>
    <lineage>
        <taxon>Bacteria</taxon>
        <taxon>Bacillati</taxon>
        <taxon>Actinomycetota</taxon>
        <taxon>Actinomycetes</taxon>
        <taxon>Pseudonocardiales</taxon>
        <taxon>Pseudonocardiaceae</taxon>
        <taxon>Amycolatopsis</taxon>
    </lineage>
</organism>
<evidence type="ECO:0000256" key="7">
    <source>
        <dbReference type="RuleBase" id="RU363032"/>
    </source>
</evidence>
<dbReference type="PANTHER" id="PTHR30193">
    <property type="entry name" value="ABC TRANSPORTER PERMEASE PROTEIN"/>
    <property type="match status" value="1"/>
</dbReference>
<feature type="transmembrane region" description="Helical" evidence="7">
    <location>
        <begin position="197"/>
        <end position="218"/>
    </location>
</feature>
<dbReference type="InterPro" id="IPR000515">
    <property type="entry name" value="MetI-like"/>
</dbReference>
<evidence type="ECO:0000313" key="10">
    <source>
        <dbReference type="Proteomes" id="UP001500192"/>
    </source>
</evidence>
<dbReference type="PANTHER" id="PTHR30193:SF37">
    <property type="entry name" value="INNER MEMBRANE ABC TRANSPORTER PERMEASE PROTEIN YCJO"/>
    <property type="match status" value="1"/>
</dbReference>
<reference evidence="10" key="1">
    <citation type="journal article" date="2019" name="Int. J. Syst. Evol. Microbiol.">
        <title>The Global Catalogue of Microorganisms (GCM) 10K type strain sequencing project: providing services to taxonomists for standard genome sequencing and annotation.</title>
        <authorList>
            <consortium name="The Broad Institute Genomics Platform"/>
            <consortium name="The Broad Institute Genome Sequencing Center for Infectious Disease"/>
            <person name="Wu L."/>
            <person name="Ma J."/>
        </authorList>
    </citation>
    <scope>NUCLEOTIDE SEQUENCE [LARGE SCALE GENOMIC DNA]</scope>
    <source>
        <strain evidence="10">JCM 18054</strain>
    </source>
</reference>
<feature type="transmembrane region" description="Helical" evidence="7">
    <location>
        <begin position="147"/>
        <end position="170"/>
    </location>
</feature>
<comment type="subcellular location">
    <subcellularLocation>
        <location evidence="1 7">Cell membrane</location>
        <topology evidence="1 7">Multi-pass membrane protein</topology>
    </subcellularLocation>
</comment>
<name>A0ABP9QBB1_9PSEU</name>
<keyword evidence="5 7" id="KW-1133">Transmembrane helix</keyword>
<sequence>MPWLLVLPAGLVYAVVELLPALATFGYSLTDWNGLDPAPGFVGVDNFVTAFTNPRLLTALTNTLLFTLVVVVVQNLVGLALALAVHRGLKTGSAMRIALFAPVALSPLVVAYVWQYMYAPQGGAVNEALAAIGLGELGRAWLGDPSVALMAIAVTVIWQHAGYSMVIFLAGLEGIPEELHEAATIDRAGAWARFRHITLPLLAPAFTINLVISAVSSLKLFDQVIAMTGGGPGYATETVATVIYKQAFSVGDFASASALGVLLTALVVIISIAQLRILRRREEQAGGTR</sequence>
<keyword evidence="2 7" id="KW-0813">Transport</keyword>
<dbReference type="InterPro" id="IPR051393">
    <property type="entry name" value="ABC_transporter_permease"/>
</dbReference>
<evidence type="ECO:0000256" key="3">
    <source>
        <dbReference type="ARBA" id="ARBA00022475"/>
    </source>
</evidence>
<dbReference type="Gene3D" id="1.10.3720.10">
    <property type="entry name" value="MetI-like"/>
    <property type="match status" value="1"/>
</dbReference>
<dbReference type="SUPFAM" id="SSF161098">
    <property type="entry name" value="MetI-like"/>
    <property type="match status" value="1"/>
</dbReference>
<dbReference type="Proteomes" id="UP001500192">
    <property type="component" value="Unassembled WGS sequence"/>
</dbReference>
<feature type="domain" description="ABC transmembrane type-1" evidence="8">
    <location>
        <begin position="60"/>
        <end position="274"/>
    </location>
</feature>
<proteinExistence type="inferred from homology"/>
<dbReference type="CDD" id="cd06261">
    <property type="entry name" value="TM_PBP2"/>
    <property type="match status" value="1"/>
</dbReference>
<dbReference type="Pfam" id="PF00528">
    <property type="entry name" value="BPD_transp_1"/>
    <property type="match status" value="1"/>
</dbReference>